<sequence>MLSPLSIRGCLVKHAPQWDKLINRHINSRNTKLVQKLPLCSIPHPKSIIINELRFTI</sequence>
<dbReference type="AlphaFoldDB" id="A0A2P2JGL6"/>
<reference evidence="1" key="1">
    <citation type="submission" date="2018-02" db="EMBL/GenBank/DDBJ databases">
        <title>Rhizophora mucronata_Transcriptome.</title>
        <authorList>
            <person name="Meera S.P."/>
            <person name="Sreeshan A."/>
            <person name="Augustine A."/>
        </authorList>
    </citation>
    <scope>NUCLEOTIDE SEQUENCE</scope>
    <source>
        <tissue evidence="1">Leaf</tissue>
    </source>
</reference>
<evidence type="ECO:0000313" key="1">
    <source>
        <dbReference type="EMBL" id="MBW92600.1"/>
    </source>
</evidence>
<name>A0A2P2JGL6_RHIMU</name>
<dbReference type="EMBL" id="GGEC01012117">
    <property type="protein sequence ID" value="MBW92600.1"/>
    <property type="molecule type" value="Transcribed_RNA"/>
</dbReference>
<keyword evidence="1" id="KW-0413">Isomerase</keyword>
<dbReference type="GO" id="GO:0016853">
    <property type="term" value="F:isomerase activity"/>
    <property type="evidence" value="ECO:0007669"/>
    <property type="project" value="UniProtKB-KW"/>
</dbReference>
<accession>A0A2P2JGL6</accession>
<protein>
    <submittedName>
        <fullName evidence="1">Isopentenyl diphosphate isomerase</fullName>
    </submittedName>
</protein>
<organism evidence="1">
    <name type="scientific">Rhizophora mucronata</name>
    <name type="common">Asiatic mangrove</name>
    <dbReference type="NCBI Taxonomy" id="61149"/>
    <lineage>
        <taxon>Eukaryota</taxon>
        <taxon>Viridiplantae</taxon>
        <taxon>Streptophyta</taxon>
        <taxon>Embryophyta</taxon>
        <taxon>Tracheophyta</taxon>
        <taxon>Spermatophyta</taxon>
        <taxon>Magnoliopsida</taxon>
        <taxon>eudicotyledons</taxon>
        <taxon>Gunneridae</taxon>
        <taxon>Pentapetalae</taxon>
        <taxon>rosids</taxon>
        <taxon>fabids</taxon>
        <taxon>Malpighiales</taxon>
        <taxon>Rhizophoraceae</taxon>
        <taxon>Rhizophora</taxon>
    </lineage>
</organism>
<proteinExistence type="predicted"/>